<protein>
    <recommendedName>
        <fullName evidence="3">ATP-binding protein</fullName>
    </recommendedName>
</protein>
<reference evidence="2" key="1">
    <citation type="journal article" date="2019" name="Int. J. Syst. Evol. Microbiol.">
        <title>The Global Catalogue of Microorganisms (GCM) 10K type strain sequencing project: providing services to taxonomists for standard genome sequencing and annotation.</title>
        <authorList>
            <consortium name="The Broad Institute Genomics Platform"/>
            <consortium name="The Broad Institute Genome Sequencing Center for Infectious Disease"/>
            <person name="Wu L."/>
            <person name="Ma J."/>
        </authorList>
    </citation>
    <scope>NUCLEOTIDE SEQUENCE [LARGE SCALE GENOMIC DNA]</scope>
    <source>
        <strain evidence="2">JCM 17137</strain>
    </source>
</reference>
<comment type="caution">
    <text evidence="1">The sequence shown here is derived from an EMBL/GenBank/DDBJ whole genome shotgun (WGS) entry which is preliminary data.</text>
</comment>
<evidence type="ECO:0000313" key="1">
    <source>
        <dbReference type="EMBL" id="GAA3730432.1"/>
    </source>
</evidence>
<name>A0ABP7F3A8_9ACTN</name>
<sequence>MSPRDLRALFATNETDLVSEDIFTNRQSEWQSVRLSLDRLAERIRSGEIDVQDVQKARRNVLVFYGVGGIGKSTLSQRIKNSLSRPESAPGQWEAPPSKAGKFLPVQVDMSTKNGANLETVLLAVRLAVAALAPRMPAFDLAFLRYWEDNHPGEPLDEYLRRHTLLSRYSSNEELRAQMESAVQEAAQTLTLPGLLGGLATSGIRALVTMLRERHSKARALAGCNRLPDLLEATPDLDALSYYPHLLAWDLEQLPHKRRAQLVVLLDTFEDVSNRPDHELERLIQRMAWLMPATLFVFTGRDRLRWDDESLEGQLDWVGVHHWPQLLPGVAAPPARDC</sequence>
<dbReference type="Proteomes" id="UP001500908">
    <property type="component" value="Unassembled WGS sequence"/>
</dbReference>
<accession>A0ABP7F3A8</accession>
<evidence type="ECO:0008006" key="3">
    <source>
        <dbReference type="Google" id="ProtNLM"/>
    </source>
</evidence>
<dbReference type="EMBL" id="BAABDD010000003">
    <property type="protein sequence ID" value="GAA3730432.1"/>
    <property type="molecule type" value="Genomic_DNA"/>
</dbReference>
<keyword evidence="2" id="KW-1185">Reference proteome</keyword>
<gene>
    <name evidence="1" type="ORF">GCM10022402_08900</name>
</gene>
<proteinExistence type="predicted"/>
<evidence type="ECO:0000313" key="2">
    <source>
        <dbReference type="Proteomes" id="UP001500908"/>
    </source>
</evidence>
<dbReference type="SUPFAM" id="SSF52540">
    <property type="entry name" value="P-loop containing nucleoside triphosphate hydrolases"/>
    <property type="match status" value="2"/>
</dbReference>
<dbReference type="InterPro" id="IPR027417">
    <property type="entry name" value="P-loop_NTPase"/>
</dbReference>
<organism evidence="1 2">
    <name type="scientific">Salinactinospora qingdaonensis</name>
    <dbReference type="NCBI Taxonomy" id="702744"/>
    <lineage>
        <taxon>Bacteria</taxon>
        <taxon>Bacillati</taxon>
        <taxon>Actinomycetota</taxon>
        <taxon>Actinomycetes</taxon>
        <taxon>Streptosporangiales</taxon>
        <taxon>Nocardiopsidaceae</taxon>
        <taxon>Salinactinospora</taxon>
    </lineage>
</organism>